<reference evidence="3" key="1">
    <citation type="submission" date="2015-02" db="EMBL/GenBank/DDBJ databases">
        <title>Genome sequencing for Strongylocentrotus purpuratus.</title>
        <authorList>
            <person name="Murali S."/>
            <person name="Liu Y."/>
            <person name="Vee V."/>
            <person name="English A."/>
            <person name="Wang M."/>
            <person name="Skinner E."/>
            <person name="Han Y."/>
            <person name="Muzny D.M."/>
            <person name="Worley K.C."/>
            <person name="Gibbs R.A."/>
        </authorList>
    </citation>
    <scope>NUCLEOTIDE SEQUENCE</scope>
</reference>
<reference evidence="2" key="2">
    <citation type="submission" date="2021-01" db="UniProtKB">
        <authorList>
            <consortium name="EnsemblMetazoa"/>
        </authorList>
    </citation>
    <scope>IDENTIFICATION</scope>
</reference>
<dbReference type="InParanoid" id="A0A7M7RHJ5"/>
<feature type="compositionally biased region" description="Basic and acidic residues" evidence="1">
    <location>
        <begin position="339"/>
        <end position="357"/>
    </location>
</feature>
<keyword evidence="3" id="KW-1185">Reference proteome</keyword>
<evidence type="ECO:0000313" key="3">
    <source>
        <dbReference type="Proteomes" id="UP000007110"/>
    </source>
</evidence>
<sequence length="368" mass="40445">MTSSTFPQITPTVKQAIDGGDAIALERMLKAGLDPNMIETQTDNGVKSQHSALILAISLNQIEVADLLIKAGAAVDTIFLNYDSANKCMYELSALATTRMLYEFTLSNTLGAMLSTLEEGLQKTQGREPRKVPPVDLPKDVPNEVLVDSVREGDLDSVTILLSHGMDVNLVHIDGETGYAMSILILSIIRRRYSVAAFLLNKGAECETVYLNYDKSEDNVVDLTALSAAERVKAKFPSKELNAFIHLLAEALGKVTGEPRIMPSNDIPKAKLEVLPRYRKKVPRIFIASVNEEEVEEIKAWDSVSVGSVNDNGRGHIYKETADDVDDDQENNTVSSMSTDDHHDSRLIHNGKKKDEISNQQSSTCVIL</sequence>
<proteinExistence type="predicted"/>
<feature type="region of interest" description="Disordered" evidence="1">
    <location>
        <begin position="317"/>
        <end position="368"/>
    </location>
</feature>
<dbReference type="RefSeq" id="XP_800222.1">
    <property type="nucleotide sequence ID" value="XM_795129.5"/>
</dbReference>
<dbReference type="Proteomes" id="UP000007110">
    <property type="component" value="Unassembled WGS sequence"/>
</dbReference>
<dbReference type="InterPro" id="IPR002110">
    <property type="entry name" value="Ankyrin_rpt"/>
</dbReference>
<dbReference type="GeneID" id="583352"/>
<dbReference type="AlphaFoldDB" id="A0A7M7RHJ5"/>
<dbReference type="SUPFAM" id="SSF48403">
    <property type="entry name" value="Ankyrin repeat"/>
    <property type="match status" value="1"/>
</dbReference>
<dbReference type="Gene3D" id="1.25.40.20">
    <property type="entry name" value="Ankyrin repeat-containing domain"/>
    <property type="match status" value="2"/>
</dbReference>
<dbReference type="OrthoDB" id="539213at2759"/>
<accession>A0A7M7RHJ5</accession>
<dbReference type="SMART" id="SM00248">
    <property type="entry name" value="ANK"/>
    <property type="match status" value="3"/>
</dbReference>
<evidence type="ECO:0000313" key="2">
    <source>
        <dbReference type="EnsemblMetazoa" id="XP_800222"/>
    </source>
</evidence>
<organism evidence="2 3">
    <name type="scientific">Strongylocentrotus purpuratus</name>
    <name type="common">Purple sea urchin</name>
    <dbReference type="NCBI Taxonomy" id="7668"/>
    <lineage>
        <taxon>Eukaryota</taxon>
        <taxon>Metazoa</taxon>
        <taxon>Echinodermata</taxon>
        <taxon>Eleutherozoa</taxon>
        <taxon>Echinozoa</taxon>
        <taxon>Echinoidea</taxon>
        <taxon>Euechinoidea</taxon>
        <taxon>Echinacea</taxon>
        <taxon>Camarodonta</taxon>
        <taxon>Echinidea</taxon>
        <taxon>Strongylocentrotidae</taxon>
        <taxon>Strongylocentrotus</taxon>
    </lineage>
</organism>
<dbReference type="InterPro" id="IPR036770">
    <property type="entry name" value="Ankyrin_rpt-contain_sf"/>
</dbReference>
<dbReference type="OMA" id="GHIYKET"/>
<protein>
    <submittedName>
        <fullName evidence="2">Uncharacterized protein</fullName>
    </submittedName>
</protein>
<name>A0A7M7RHJ5_STRPU</name>
<dbReference type="EnsemblMetazoa" id="XM_795129">
    <property type="protein sequence ID" value="XP_800222"/>
    <property type="gene ID" value="LOC583352"/>
</dbReference>
<evidence type="ECO:0000256" key="1">
    <source>
        <dbReference type="SAM" id="MobiDB-lite"/>
    </source>
</evidence>
<feature type="compositionally biased region" description="Polar residues" evidence="1">
    <location>
        <begin position="358"/>
        <end position="368"/>
    </location>
</feature>
<dbReference type="KEGG" id="spu:583352"/>